<evidence type="ECO:0000256" key="1">
    <source>
        <dbReference type="SAM" id="Phobius"/>
    </source>
</evidence>
<protein>
    <submittedName>
        <fullName evidence="2">Uncharacterized protein</fullName>
    </submittedName>
</protein>
<sequence>MFLAFFSLLLMGEAVLLPLIIGYFAFASGDTGVTLNGVETSIGEVRLEIVLSLFVGWLFVVAFAVGFWKGVPIARHGFVTIFVVLLVIIAVKSSSLNVIPGMALWTGLLYWYFYRKTNVSNYFSPK</sequence>
<dbReference type="RefSeq" id="WP_084198050.1">
    <property type="nucleotide sequence ID" value="NZ_CP019450.1"/>
</dbReference>
<keyword evidence="3" id="KW-1185">Reference proteome</keyword>
<proteinExistence type="predicted"/>
<name>A0AAP8MBB4_9GAMM</name>
<feature type="transmembrane region" description="Helical" evidence="1">
    <location>
        <begin position="47"/>
        <end position="67"/>
    </location>
</feature>
<comment type="caution">
    <text evidence="2">The sequence shown here is derived from an EMBL/GenBank/DDBJ whole genome shotgun (WGS) entry which is preliminary data.</text>
</comment>
<reference evidence="2 3" key="1">
    <citation type="submission" date="2018-01" db="EMBL/GenBank/DDBJ databases">
        <title>The draft genome sequence of Halioglobus japonicus S1-36.</title>
        <authorList>
            <person name="Du Z.-J."/>
            <person name="Shi M.-J."/>
        </authorList>
    </citation>
    <scope>NUCLEOTIDE SEQUENCE [LARGE SCALE GENOMIC DNA]</scope>
    <source>
        <strain evidence="2 3">S1-36</strain>
    </source>
</reference>
<dbReference type="KEGG" id="hja:BST95_02640"/>
<keyword evidence="1" id="KW-0812">Transmembrane</keyword>
<organism evidence="2 3">
    <name type="scientific">Halioglobus japonicus</name>
    <dbReference type="NCBI Taxonomy" id="930805"/>
    <lineage>
        <taxon>Bacteria</taxon>
        <taxon>Pseudomonadati</taxon>
        <taxon>Pseudomonadota</taxon>
        <taxon>Gammaproteobacteria</taxon>
        <taxon>Cellvibrionales</taxon>
        <taxon>Halieaceae</taxon>
        <taxon>Halioglobus</taxon>
    </lineage>
</organism>
<keyword evidence="1" id="KW-1133">Transmembrane helix</keyword>
<dbReference type="Proteomes" id="UP000235162">
    <property type="component" value="Unassembled WGS sequence"/>
</dbReference>
<feature type="transmembrane region" description="Helical" evidence="1">
    <location>
        <begin position="73"/>
        <end position="91"/>
    </location>
</feature>
<evidence type="ECO:0000313" key="3">
    <source>
        <dbReference type="Proteomes" id="UP000235162"/>
    </source>
</evidence>
<gene>
    <name evidence="2" type="ORF">C0029_18975</name>
</gene>
<feature type="transmembrane region" description="Helical" evidence="1">
    <location>
        <begin position="6"/>
        <end position="26"/>
    </location>
</feature>
<feature type="transmembrane region" description="Helical" evidence="1">
    <location>
        <begin position="98"/>
        <end position="114"/>
    </location>
</feature>
<dbReference type="EMBL" id="PKUR01000019">
    <property type="protein sequence ID" value="PLW84487.1"/>
    <property type="molecule type" value="Genomic_DNA"/>
</dbReference>
<keyword evidence="1" id="KW-0472">Membrane</keyword>
<evidence type="ECO:0000313" key="2">
    <source>
        <dbReference type="EMBL" id="PLW84487.1"/>
    </source>
</evidence>
<accession>A0AAP8MBB4</accession>
<dbReference type="AlphaFoldDB" id="A0AAP8MBB4"/>